<dbReference type="Pfam" id="PF13568">
    <property type="entry name" value="OMP_b-brl_2"/>
    <property type="match status" value="1"/>
</dbReference>
<dbReference type="InterPro" id="IPR025665">
    <property type="entry name" value="Beta-barrel_OMP_2"/>
</dbReference>
<protein>
    <submittedName>
        <fullName evidence="2">Outer membrane beta-barrel domain protein</fullName>
    </submittedName>
</protein>
<accession>A0A016AWM5</accession>
<evidence type="ECO:0000313" key="2">
    <source>
        <dbReference type="EMBL" id="EXZ73463.1"/>
    </source>
</evidence>
<name>A0A016AWM5_BACFG</name>
<feature type="domain" description="Outer membrane protein beta-barrel" evidence="1">
    <location>
        <begin position="30"/>
        <end position="219"/>
    </location>
</feature>
<sequence length="244" mass="27951">MFNLNINFMKKQLVIFILLGIIAIPSSVKAQKLKVSLSAGLSKSILNSDVSNLVNTRYDTKTGVATRVNLEYNFFKDFIVGTGLGFIQKNYEYKKTDNITGTHTLYKNNFMDIPLNVGLYLFNNPHKANGIWLKVQGGVFYEYFTRMHRKGEYPIFAQLQEDGSYIKAQVNETYDFKRNENNLKRNLFGIEGTGEVGYSFNRIDVFASYTYQYGLTDIYKAKTSSNRKSKRISNIISLGVAYKF</sequence>
<dbReference type="PATRIC" id="fig|1339314.3.peg.2413"/>
<gene>
    <name evidence="2" type="ORF">M123_2208</name>
</gene>
<reference evidence="2 3" key="1">
    <citation type="submission" date="2014-02" db="EMBL/GenBank/DDBJ databases">
        <authorList>
            <person name="Sears C."/>
            <person name="Carroll K."/>
            <person name="Sack B.R."/>
            <person name="Qadri F."/>
            <person name="Myers L.L."/>
            <person name="Chung G.-T."/>
            <person name="Escheverria P."/>
            <person name="Fraser C.M."/>
            <person name="Sadzewicz L."/>
            <person name="Shefchek K.A."/>
            <person name="Tallon L."/>
            <person name="Das S.P."/>
            <person name="Daugherty S."/>
            <person name="Mongodin E.F."/>
        </authorList>
    </citation>
    <scope>NUCLEOTIDE SEQUENCE [LARGE SCALE GENOMIC DNA]</scope>
    <source>
        <strain evidence="2 3">3976T8</strain>
    </source>
</reference>
<dbReference type="EMBL" id="JGDS01000050">
    <property type="protein sequence ID" value="EXZ73463.1"/>
    <property type="molecule type" value="Genomic_DNA"/>
</dbReference>
<comment type="caution">
    <text evidence="2">The sequence shown here is derived from an EMBL/GenBank/DDBJ whole genome shotgun (WGS) entry which is preliminary data.</text>
</comment>
<proteinExistence type="predicted"/>
<dbReference type="RefSeq" id="WP_032598249.1">
    <property type="nucleotide sequence ID" value="NZ_JGDS01000050.1"/>
</dbReference>
<evidence type="ECO:0000259" key="1">
    <source>
        <dbReference type="Pfam" id="PF13568"/>
    </source>
</evidence>
<dbReference type="AlphaFoldDB" id="A0A016AWM5"/>
<organism evidence="2 3">
    <name type="scientific">Bacteroides fragilis str. 3976T8</name>
    <dbReference type="NCBI Taxonomy" id="1339314"/>
    <lineage>
        <taxon>Bacteria</taxon>
        <taxon>Pseudomonadati</taxon>
        <taxon>Bacteroidota</taxon>
        <taxon>Bacteroidia</taxon>
        <taxon>Bacteroidales</taxon>
        <taxon>Bacteroidaceae</taxon>
        <taxon>Bacteroides</taxon>
    </lineage>
</organism>
<evidence type="ECO:0000313" key="3">
    <source>
        <dbReference type="Proteomes" id="UP000020938"/>
    </source>
</evidence>
<dbReference type="Proteomes" id="UP000020938">
    <property type="component" value="Unassembled WGS sequence"/>
</dbReference>